<sequence>MLITLYFFYYYSISTVIPYFIEIKKIRNKKLDTNFKLITNIKNDLKFNLWSINYSYKQFIK</sequence>
<feature type="transmembrane region" description="Helical" evidence="1">
    <location>
        <begin position="6"/>
        <end position="21"/>
    </location>
</feature>
<geneLocation type="mitochondrion" evidence="2"/>
<dbReference type="AlphaFoldDB" id="A0A8E7MIM5"/>
<protein>
    <submittedName>
        <fullName evidence="2">ATPase subunit 8</fullName>
    </submittedName>
</protein>
<evidence type="ECO:0000313" key="2">
    <source>
        <dbReference type="EMBL" id="QVX31319.1"/>
    </source>
</evidence>
<dbReference type="EMBL" id="MW729336">
    <property type="protein sequence ID" value="QVX31319.1"/>
    <property type="molecule type" value="Genomic_DNA"/>
</dbReference>
<reference evidence="2" key="1">
    <citation type="submission" date="2021-03" db="EMBL/GenBank/DDBJ databases">
        <authorList>
            <person name="Liang C."/>
        </authorList>
    </citation>
    <scope>NUCLEOTIDE SEQUENCE</scope>
</reference>
<accession>A0A8E7MIM5</accession>
<proteinExistence type="predicted"/>
<keyword evidence="1" id="KW-1133">Transmembrane helix</keyword>
<evidence type="ECO:0000256" key="1">
    <source>
        <dbReference type="SAM" id="Phobius"/>
    </source>
</evidence>
<name>A0A8E7MIM5_9STRA</name>
<keyword evidence="1" id="KW-0472">Membrane</keyword>
<keyword evidence="1" id="KW-0812">Transmembrane</keyword>
<gene>
    <name evidence="2" type="primary">atp8</name>
</gene>
<organism evidence="2">
    <name type="scientific">Attheya longicornis</name>
    <dbReference type="NCBI Taxonomy" id="451786"/>
    <lineage>
        <taxon>Eukaryota</taxon>
        <taxon>Sar</taxon>
        <taxon>Stramenopiles</taxon>
        <taxon>Ochrophyta</taxon>
        <taxon>Bacillariophyta</taxon>
        <taxon>Coscinodiscophyceae</taxon>
        <taxon>Chaetocerotophycidae</taxon>
        <taxon>Chaetocerotales</taxon>
        <taxon>Attheyaceae</taxon>
        <taxon>Attheya</taxon>
    </lineage>
</organism>
<keyword evidence="2" id="KW-0496">Mitochondrion</keyword>